<evidence type="ECO:0000313" key="2">
    <source>
        <dbReference type="Proteomes" id="UP000799755"/>
    </source>
</evidence>
<name>A0ACB6QM78_9PLEO</name>
<organism evidence="1 2">
    <name type="scientific">Lindgomyces ingoldianus</name>
    <dbReference type="NCBI Taxonomy" id="673940"/>
    <lineage>
        <taxon>Eukaryota</taxon>
        <taxon>Fungi</taxon>
        <taxon>Dikarya</taxon>
        <taxon>Ascomycota</taxon>
        <taxon>Pezizomycotina</taxon>
        <taxon>Dothideomycetes</taxon>
        <taxon>Pleosporomycetidae</taxon>
        <taxon>Pleosporales</taxon>
        <taxon>Lindgomycetaceae</taxon>
        <taxon>Lindgomyces</taxon>
    </lineage>
</organism>
<reference evidence="1" key="1">
    <citation type="journal article" date="2020" name="Stud. Mycol.">
        <title>101 Dothideomycetes genomes: a test case for predicting lifestyles and emergence of pathogens.</title>
        <authorList>
            <person name="Haridas S."/>
            <person name="Albert R."/>
            <person name="Binder M."/>
            <person name="Bloem J."/>
            <person name="Labutti K."/>
            <person name="Salamov A."/>
            <person name="Andreopoulos B."/>
            <person name="Baker S."/>
            <person name="Barry K."/>
            <person name="Bills G."/>
            <person name="Bluhm B."/>
            <person name="Cannon C."/>
            <person name="Castanera R."/>
            <person name="Culley D."/>
            <person name="Daum C."/>
            <person name="Ezra D."/>
            <person name="Gonzalez J."/>
            <person name="Henrissat B."/>
            <person name="Kuo A."/>
            <person name="Liang C."/>
            <person name="Lipzen A."/>
            <person name="Lutzoni F."/>
            <person name="Magnuson J."/>
            <person name="Mondo S."/>
            <person name="Nolan M."/>
            <person name="Ohm R."/>
            <person name="Pangilinan J."/>
            <person name="Park H.-J."/>
            <person name="Ramirez L."/>
            <person name="Alfaro M."/>
            <person name="Sun H."/>
            <person name="Tritt A."/>
            <person name="Yoshinaga Y."/>
            <person name="Zwiers L.-H."/>
            <person name="Turgeon B."/>
            <person name="Goodwin S."/>
            <person name="Spatafora J."/>
            <person name="Crous P."/>
            <person name="Grigoriev I."/>
        </authorList>
    </citation>
    <scope>NUCLEOTIDE SEQUENCE</scope>
    <source>
        <strain evidence="1">ATCC 200398</strain>
    </source>
</reference>
<sequence length="380" mass="39793">MTAPPYGAPHPLHRKPLPGPGVVVRPAQTYSHLQPDAGQAGHSRTRTTSSGVFPMSSAAVSASPTTYTPPGTMHTSQYPTQYPPQQIMGSGTRRTLSNATSSTTSTTGTPARSNSGLRRSSSARSGNSPSSYVALMRKQKATVWCDRAQYEDPRILAQQRAAKQRAEREVAGGPHHASPRNVAGSSSVAAGVRSKIRHHGAPKASLYAPANLAGTGVPMRLSASEVDEGDSEDNGSIGMGAGGGAYHHRTGSGRSSLGSGRRIAYANPSGRLSSNSTPPSGHNSSPSEGGMADLMEEETPVPGYNKSTDYFEHTKTGLSGGSGSSGERNFGDAGQMPQGLPKIEVDRKTSDELHRRGSVDERTMTMGNTRLFIANPDLSD</sequence>
<dbReference type="Proteomes" id="UP000799755">
    <property type="component" value="Unassembled WGS sequence"/>
</dbReference>
<protein>
    <submittedName>
        <fullName evidence="1">Uncharacterized protein</fullName>
    </submittedName>
</protein>
<proteinExistence type="predicted"/>
<gene>
    <name evidence="1" type="ORF">BDR25DRAFT_233147</name>
</gene>
<dbReference type="EMBL" id="MU003518">
    <property type="protein sequence ID" value="KAF2468016.1"/>
    <property type="molecule type" value="Genomic_DNA"/>
</dbReference>
<accession>A0ACB6QM78</accession>
<evidence type="ECO:0000313" key="1">
    <source>
        <dbReference type="EMBL" id="KAF2468016.1"/>
    </source>
</evidence>
<keyword evidence="2" id="KW-1185">Reference proteome</keyword>
<comment type="caution">
    <text evidence="1">The sequence shown here is derived from an EMBL/GenBank/DDBJ whole genome shotgun (WGS) entry which is preliminary data.</text>
</comment>